<dbReference type="EMBL" id="JAAARO010000007">
    <property type="protein sequence ID" value="KAF5745551.1"/>
    <property type="molecule type" value="Genomic_DNA"/>
</dbReference>
<reference evidence="3 4" key="1">
    <citation type="journal article" date="2020" name="Nat. Commun.">
        <title>Genome of Tripterygium wilfordii and identification of cytochrome P450 involved in triptolide biosynthesis.</title>
        <authorList>
            <person name="Tu L."/>
            <person name="Su P."/>
            <person name="Zhang Z."/>
            <person name="Gao L."/>
            <person name="Wang J."/>
            <person name="Hu T."/>
            <person name="Zhou J."/>
            <person name="Zhang Y."/>
            <person name="Zhao Y."/>
            <person name="Liu Y."/>
            <person name="Song Y."/>
            <person name="Tong Y."/>
            <person name="Lu Y."/>
            <person name="Yang J."/>
            <person name="Xu C."/>
            <person name="Jia M."/>
            <person name="Peters R.J."/>
            <person name="Huang L."/>
            <person name="Gao W."/>
        </authorList>
    </citation>
    <scope>NUCLEOTIDE SEQUENCE [LARGE SCALE GENOMIC DNA]</scope>
    <source>
        <strain evidence="4">cv. XIE 37</strain>
        <tissue evidence="3">Leaf</tissue>
    </source>
</reference>
<keyword evidence="2" id="KW-0812">Transmembrane</keyword>
<proteinExistence type="predicted"/>
<dbReference type="PRINTS" id="PR01217">
    <property type="entry name" value="PRICHEXTENSN"/>
</dbReference>
<keyword evidence="2" id="KW-1133">Transmembrane helix</keyword>
<gene>
    <name evidence="3" type="ORF">HS088_TW07G01143</name>
</gene>
<evidence type="ECO:0000256" key="2">
    <source>
        <dbReference type="SAM" id="Phobius"/>
    </source>
</evidence>
<keyword evidence="2" id="KW-0472">Membrane</keyword>
<comment type="caution">
    <text evidence="3">The sequence shown here is derived from an EMBL/GenBank/DDBJ whole genome shotgun (WGS) entry which is preliminary data.</text>
</comment>
<feature type="compositionally biased region" description="Pro residues" evidence="1">
    <location>
        <begin position="78"/>
        <end position="146"/>
    </location>
</feature>
<evidence type="ECO:0000256" key="1">
    <source>
        <dbReference type="SAM" id="MobiDB-lite"/>
    </source>
</evidence>
<keyword evidence="4" id="KW-1185">Reference proteome</keyword>
<evidence type="ECO:0000313" key="3">
    <source>
        <dbReference type="EMBL" id="KAF5745551.1"/>
    </source>
</evidence>
<sequence length="212" mass="23141">MFNSELLNFRQEQRKSGIWGAKPRCEKTLDSLSIPPYSYRTTVFMESPSATLYLLILGLVFVISALPVDSQPQNEAPQSPPSVTTPPPSSSPPPPLTPPPPPHPSMPPQPSPPPPSQPPTSPPPRPPLSPTPPPPPSKHLSSPPPLGYGERNRRRRSLRPPPPSKSNKLNTGKKIGLLFAGLAGILQIGVVGFLVYKRRQLLKVRNRYETCT</sequence>
<feature type="region of interest" description="Disordered" evidence="1">
    <location>
        <begin position="71"/>
        <end position="171"/>
    </location>
</feature>
<protein>
    <submittedName>
        <fullName evidence="3">Proline-rich family protein</fullName>
    </submittedName>
</protein>
<dbReference type="PANTHER" id="PTHR36721:SF1">
    <property type="entry name" value="OS04G0446401 PROTEIN"/>
    <property type="match status" value="1"/>
</dbReference>
<feature type="transmembrane region" description="Helical" evidence="2">
    <location>
        <begin position="175"/>
        <end position="196"/>
    </location>
</feature>
<feature type="transmembrane region" description="Helical" evidence="2">
    <location>
        <begin position="50"/>
        <end position="68"/>
    </location>
</feature>
<dbReference type="Proteomes" id="UP000593562">
    <property type="component" value="Unassembled WGS sequence"/>
</dbReference>
<accession>A0A7J7DGS7</accession>
<dbReference type="PANTHER" id="PTHR36721">
    <property type="entry name" value="PROLINE-RICH FAMILY PROTEIN"/>
    <property type="match status" value="1"/>
</dbReference>
<dbReference type="InParanoid" id="A0A7J7DGS7"/>
<dbReference type="AlphaFoldDB" id="A0A7J7DGS7"/>
<name>A0A7J7DGS7_TRIWF</name>
<organism evidence="3 4">
    <name type="scientific">Tripterygium wilfordii</name>
    <name type="common">Thunder God vine</name>
    <dbReference type="NCBI Taxonomy" id="458696"/>
    <lineage>
        <taxon>Eukaryota</taxon>
        <taxon>Viridiplantae</taxon>
        <taxon>Streptophyta</taxon>
        <taxon>Embryophyta</taxon>
        <taxon>Tracheophyta</taxon>
        <taxon>Spermatophyta</taxon>
        <taxon>Magnoliopsida</taxon>
        <taxon>eudicotyledons</taxon>
        <taxon>Gunneridae</taxon>
        <taxon>Pentapetalae</taxon>
        <taxon>rosids</taxon>
        <taxon>fabids</taxon>
        <taxon>Celastrales</taxon>
        <taxon>Celastraceae</taxon>
        <taxon>Tripterygium</taxon>
    </lineage>
</organism>
<evidence type="ECO:0000313" key="4">
    <source>
        <dbReference type="Proteomes" id="UP000593562"/>
    </source>
</evidence>